<feature type="region of interest" description="Disordered" evidence="1">
    <location>
        <begin position="153"/>
        <end position="368"/>
    </location>
</feature>
<organism evidence="3 4">
    <name type="scientific">Deinococcus navajonensis</name>
    <dbReference type="NCBI Taxonomy" id="309884"/>
    <lineage>
        <taxon>Bacteria</taxon>
        <taxon>Thermotogati</taxon>
        <taxon>Deinococcota</taxon>
        <taxon>Deinococci</taxon>
        <taxon>Deinococcales</taxon>
        <taxon>Deinococcaceae</taxon>
        <taxon>Deinococcus</taxon>
    </lineage>
</organism>
<dbReference type="EMBL" id="JBHSEH010000005">
    <property type="protein sequence ID" value="MFC4426151.1"/>
    <property type="molecule type" value="Genomic_DNA"/>
</dbReference>
<accession>A0ABV8XKR3</accession>
<keyword evidence="4" id="KW-1185">Reference proteome</keyword>
<feature type="compositionally biased region" description="Low complexity" evidence="1">
    <location>
        <begin position="68"/>
        <end position="84"/>
    </location>
</feature>
<keyword evidence="2" id="KW-0812">Transmembrane</keyword>
<keyword evidence="2" id="KW-0472">Membrane</keyword>
<sequence>MTRAPLKLSREMKILLVLLLMVALIGLWYVLTGNRNADEAVTTPPAAGQGNAGAGTPAAGSGTGTDNGGQASSGSAGTGQDTSTPGSADTTPLSVAPDGPVDVEVIPPFPVNEAGDVAAGEVTAPPAGINPNTVLAGVPGSNPFRPLRLEAAGDAGAGTSGTPAPSGSSTGAVTPVPSFDTGSTDTSPLNSGSGSNSASTPGSGSTNAAPATASNNRASGNSGLSSGPVAITPVPGAQGSISVPSATVTGGVLPPPTIPGADNTTGGTNTSGAAPTVTIRPGGSVSPLPGGTGNATGTPSASAQGGTATTPAARPPAPPRPPVAGVQVPSVAQVPTIPGAAGNPATGSAGAGETGTNATGSASTGVGDVPAITTPQVITELGATGAGTATTVPNAPSALEQLVQTQNLAFNAVVLGPVNTAIFRSRDGFVVVSVGQKLPDTNVTVKEVTATSATLALGNDTKTLELDKR</sequence>
<gene>
    <name evidence="3" type="ORF">ACFOZ9_07980</name>
</gene>
<feature type="compositionally biased region" description="Low complexity" evidence="1">
    <location>
        <begin position="160"/>
        <end position="172"/>
    </location>
</feature>
<feature type="compositionally biased region" description="Pro residues" evidence="1">
    <location>
        <begin position="313"/>
        <end position="322"/>
    </location>
</feature>
<evidence type="ECO:0000256" key="1">
    <source>
        <dbReference type="SAM" id="MobiDB-lite"/>
    </source>
</evidence>
<proteinExistence type="predicted"/>
<feature type="compositionally biased region" description="Polar residues" evidence="1">
    <location>
        <begin position="239"/>
        <end position="248"/>
    </location>
</feature>
<feature type="compositionally biased region" description="Low complexity" evidence="1">
    <location>
        <begin position="295"/>
        <end position="312"/>
    </location>
</feature>
<dbReference type="RefSeq" id="WP_380038246.1">
    <property type="nucleotide sequence ID" value="NZ_JBHSEH010000005.1"/>
</dbReference>
<keyword evidence="2" id="KW-1133">Transmembrane helix</keyword>
<name>A0ABV8XKR3_9DEIO</name>
<feature type="compositionally biased region" description="Low complexity" evidence="1">
    <location>
        <begin position="259"/>
        <end position="276"/>
    </location>
</feature>
<evidence type="ECO:0000256" key="2">
    <source>
        <dbReference type="SAM" id="Phobius"/>
    </source>
</evidence>
<feature type="compositionally biased region" description="Low complexity" evidence="1">
    <location>
        <begin position="205"/>
        <end position="219"/>
    </location>
</feature>
<feature type="compositionally biased region" description="Low complexity" evidence="1">
    <location>
        <begin position="354"/>
        <end position="367"/>
    </location>
</feature>
<evidence type="ECO:0000313" key="4">
    <source>
        <dbReference type="Proteomes" id="UP001595998"/>
    </source>
</evidence>
<comment type="caution">
    <text evidence="3">The sequence shown here is derived from an EMBL/GenBank/DDBJ whole genome shotgun (WGS) entry which is preliminary data.</text>
</comment>
<feature type="region of interest" description="Disordered" evidence="1">
    <location>
        <begin position="41"/>
        <end position="107"/>
    </location>
</feature>
<feature type="compositionally biased region" description="Low complexity" evidence="1">
    <location>
        <begin position="42"/>
        <end position="60"/>
    </location>
</feature>
<dbReference type="Proteomes" id="UP001595998">
    <property type="component" value="Unassembled WGS sequence"/>
</dbReference>
<feature type="transmembrane region" description="Helical" evidence="2">
    <location>
        <begin position="12"/>
        <end position="31"/>
    </location>
</feature>
<evidence type="ECO:0000313" key="3">
    <source>
        <dbReference type="EMBL" id="MFC4426151.1"/>
    </source>
</evidence>
<protein>
    <submittedName>
        <fullName evidence="3">Uncharacterized protein</fullName>
    </submittedName>
</protein>
<reference evidence="4" key="1">
    <citation type="journal article" date="2019" name="Int. J. Syst. Evol. Microbiol.">
        <title>The Global Catalogue of Microorganisms (GCM) 10K type strain sequencing project: providing services to taxonomists for standard genome sequencing and annotation.</title>
        <authorList>
            <consortium name="The Broad Institute Genomics Platform"/>
            <consortium name="The Broad Institute Genome Sequencing Center for Infectious Disease"/>
            <person name="Wu L."/>
            <person name="Ma J."/>
        </authorList>
    </citation>
    <scope>NUCLEOTIDE SEQUENCE [LARGE SCALE GENOMIC DNA]</scope>
    <source>
        <strain evidence="4">CCUG 56029</strain>
    </source>
</reference>
<feature type="compositionally biased region" description="Polar residues" evidence="1">
    <location>
        <begin position="180"/>
        <end position="204"/>
    </location>
</feature>